<dbReference type="AlphaFoldDB" id="A0AAE8SFB0"/>
<accession>A0AAE8SFB0</accession>
<evidence type="ECO:0000256" key="2">
    <source>
        <dbReference type="SAM" id="MobiDB-lite"/>
    </source>
</evidence>
<evidence type="ECO:0000256" key="1">
    <source>
        <dbReference type="SAM" id="Coils"/>
    </source>
</evidence>
<organism evidence="3 4">
    <name type="scientific">Fusarium torulosum</name>
    <dbReference type="NCBI Taxonomy" id="33205"/>
    <lineage>
        <taxon>Eukaryota</taxon>
        <taxon>Fungi</taxon>
        <taxon>Dikarya</taxon>
        <taxon>Ascomycota</taxon>
        <taxon>Pezizomycotina</taxon>
        <taxon>Sordariomycetes</taxon>
        <taxon>Hypocreomycetidae</taxon>
        <taxon>Hypocreales</taxon>
        <taxon>Nectriaceae</taxon>
        <taxon>Fusarium</taxon>
    </lineage>
</organism>
<protein>
    <submittedName>
        <fullName evidence="3">Uncharacterized protein</fullName>
    </submittedName>
</protein>
<dbReference type="Proteomes" id="UP001187734">
    <property type="component" value="Unassembled WGS sequence"/>
</dbReference>
<feature type="coiled-coil region" evidence="1">
    <location>
        <begin position="62"/>
        <end position="96"/>
    </location>
</feature>
<evidence type="ECO:0000313" key="3">
    <source>
        <dbReference type="EMBL" id="SPJ73307.1"/>
    </source>
</evidence>
<feature type="region of interest" description="Disordered" evidence="2">
    <location>
        <begin position="1"/>
        <end position="20"/>
    </location>
</feature>
<proteinExistence type="predicted"/>
<keyword evidence="4" id="KW-1185">Reference proteome</keyword>
<dbReference type="EMBL" id="ONZP01000093">
    <property type="protein sequence ID" value="SPJ73307.1"/>
    <property type="molecule type" value="Genomic_DNA"/>
</dbReference>
<sequence>MPLASGAGRKHSKRAAFFTESPGNIKRRKLELVERLANTNSYEIKNRVQDANNNCLKLGGIVDSAEESRDAIKRSYENAKRALEGARKALGDAEKTLSKAVESRDRAQESLVLAMKMNEACKAIERRNQSERALSKAETSFKKRDDLAISLVDRIELSELDSFFGDEEHLANNQ</sequence>
<evidence type="ECO:0000313" key="4">
    <source>
        <dbReference type="Proteomes" id="UP001187734"/>
    </source>
</evidence>
<reference evidence="3" key="1">
    <citation type="submission" date="2018-03" db="EMBL/GenBank/DDBJ databases">
        <authorList>
            <person name="Guldener U."/>
        </authorList>
    </citation>
    <scope>NUCLEOTIDE SEQUENCE</scope>
</reference>
<keyword evidence="1" id="KW-0175">Coiled coil</keyword>
<gene>
    <name evidence="3" type="ORF">FTOL_03037</name>
</gene>
<name>A0AAE8SFB0_9HYPO</name>
<comment type="caution">
    <text evidence="3">The sequence shown here is derived from an EMBL/GenBank/DDBJ whole genome shotgun (WGS) entry which is preliminary data.</text>
</comment>